<dbReference type="GO" id="GO:0009279">
    <property type="term" value="C:cell outer membrane"/>
    <property type="evidence" value="ECO:0007669"/>
    <property type="project" value="UniProtKB-SubCell"/>
</dbReference>
<evidence type="ECO:0000313" key="9">
    <source>
        <dbReference type="Proteomes" id="UP000293162"/>
    </source>
</evidence>
<dbReference type="GO" id="GO:0015562">
    <property type="term" value="F:efflux transmembrane transporter activity"/>
    <property type="evidence" value="ECO:0007669"/>
    <property type="project" value="InterPro"/>
</dbReference>
<comment type="subcellular location">
    <subcellularLocation>
        <location evidence="1">Cell outer membrane</location>
    </subcellularLocation>
</comment>
<keyword evidence="3" id="KW-0813">Transport</keyword>
<protein>
    <submittedName>
        <fullName evidence="8">TolC family protein</fullName>
    </submittedName>
</protein>
<organism evidence="8 9">
    <name type="scientific">Emticicia agri</name>
    <dbReference type="NCBI Taxonomy" id="2492393"/>
    <lineage>
        <taxon>Bacteria</taxon>
        <taxon>Pseudomonadati</taxon>
        <taxon>Bacteroidota</taxon>
        <taxon>Cytophagia</taxon>
        <taxon>Cytophagales</taxon>
        <taxon>Leadbetterellaceae</taxon>
        <taxon>Emticicia</taxon>
    </lineage>
</organism>
<keyword evidence="6" id="KW-0472">Membrane</keyword>
<gene>
    <name evidence="8" type="ORF">EWM59_17900</name>
</gene>
<evidence type="ECO:0000256" key="6">
    <source>
        <dbReference type="ARBA" id="ARBA00023136"/>
    </source>
</evidence>
<keyword evidence="7" id="KW-0998">Cell outer membrane</keyword>
<evidence type="ECO:0000256" key="1">
    <source>
        <dbReference type="ARBA" id="ARBA00004442"/>
    </source>
</evidence>
<proteinExistence type="inferred from homology"/>
<evidence type="ECO:0000256" key="2">
    <source>
        <dbReference type="ARBA" id="ARBA00007613"/>
    </source>
</evidence>
<evidence type="ECO:0000256" key="4">
    <source>
        <dbReference type="ARBA" id="ARBA00022452"/>
    </source>
</evidence>
<dbReference type="PANTHER" id="PTHR30026:SF20">
    <property type="entry name" value="OUTER MEMBRANE PROTEIN TOLC"/>
    <property type="match status" value="1"/>
</dbReference>
<dbReference type="EMBL" id="SEWF01000028">
    <property type="protein sequence ID" value="RYU94291.1"/>
    <property type="molecule type" value="Genomic_DNA"/>
</dbReference>
<dbReference type="Pfam" id="PF02321">
    <property type="entry name" value="OEP"/>
    <property type="match status" value="2"/>
</dbReference>
<dbReference type="InterPro" id="IPR003423">
    <property type="entry name" value="OMP_efflux"/>
</dbReference>
<keyword evidence="9" id="KW-1185">Reference proteome</keyword>
<dbReference type="AlphaFoldDB" id="A0A4Q5LWV6"/>
<evidence type="ECO:0000256" key="3">
    <source>
        <dbReference type="ARBA" id="ARBA00022448"/>
    </source>
</evidence>
<dbReference type="RefSeq" id="WP_130022627.1">
    <property type="nucleotide sequence ID" value="NZ_SEWF01000028.1"/>
</dbReference>
<dbReference type="GO" id="GO:1990281">
    <property type="term" value="C:efflux pump complex"/>
    <property type="evidence" value="ECO:0007669"/>
    <property type="project" value="TreeGrafter"/>
</dbReference>
<comment type="similarity">
    <text evidence="2">Belongs to the outer membrane factor (OMF) (TC 1.B.17) family.</text>
</comment>
<dbReference type="Gene3D" id="1.20.1600.10">
    <property type="entry name" value="Outer membrane efflux proteins (OEP)"/>
    <property type="match status" value="1"/>
</dbReference>
<evidence type="ECO:0000313" key="8">
    <source>
        <dbReference type="EMBL" id="RYU94291.1"/>
    </source>
</evidence>
<dbReference type="OrthoDB" id="940457at2"/>
<dbReference type="InterPro" id="IPR051906">
    <property type="entry name" value="TolC-like"/>
</dbReference>
<sequence>MKQLIYIILIYLLTHTYTSQAQGVTRLSLPEVVEMAKGQSIAARQASTTKETKYWEWRTFQSNYKPQLTLNGNLPAFTRSFIEVVQPDGTIQFQPVRYNNSSLNLSLSQSVMQTGGQIYATTELQRFDDFARKNTLYNSTPFAVGYSQPFFRFNPMKWDKKIEPLKYDESRQVFIESLEKIAVKSTEYFFNLLLAQVNLQIAETNLANTQTIVKIANEKYDIGKTTRNEILQLQLESLKAQKAIATAKRDLEIATLNLKAYIGLQTDTRLELLIPADISTFPISNQVALQEAFENRSDAISFRRLILEADRAVAKAIGDNGLNMTLTATLGFSNRGLTIPELYQKPQSQESVQLQLDIPILDWGRSKSRTKTAEAQKKLTEYTVEQAKQTFRQEIYTQVTLLEMLRNQLSLTAQADSIASEKYQIAQDRYVLGNLSITDLSIAFQEKDQAKRDYINALQDYWKTHYELRYLTLYDFEKNRKIAVE</sequence>
<keyword evidence="4" id="KW-1134">Transmembrane beta strand</keyword>
<reference evidence="8 9" key="1">
    <citation type="submission" date="2019-02" db="EMBL/GenBank/DDBJ databases">
        <title>Bacterial novel species Emticicia sp. 17J42-9 isolated from soil.</title>
        <authorList>
            <person name="Jung H.-Y."/>
        </authorList>
    </citation>
    <scope>NUCLEOTIDE SEQUENCE [LARGE SCALE GENOMIC DNA]</scope>
    <source>
        <strain evidence="8 9">17J42-9</strain>
    </source>
</reference>
<accession>A0A4Q5LWV6</accession>
<evidence type="ECO:0000256" key="7">
    <source>
        <dbReference type="ARBA" id="ARBA00023237"/>
    </source>
</evidence>
<keyword evidence="5" id="KW-0812">Transmembrane</keyword>
<evidence type="ECO:0000256" key="5">
    <source>
        <dbReference type="ARBA" id="ARBA00022692"/>
    </source>
</evidence>
<comment type="caution">
    <text evidence="8">The sequence shown here is derived from an EMBL/GenBank/DDBJ whole genome shotgun (WGS) entry which is preliminary data.</text>
</comment>
<dbReference type="GO" id="GO:0015288">
    <property type="term" value="F:porin activity"/>
    <property type="evidence" value="ECO:0007669"/>
    <property type="project" value="TreeGrafter"/>
</dbReference>
<dbReference type="PANTHER" id="PTHR30026">
    <property type="entry name" value="OUTER MEMBRANE PROTEIN TOLC"/>
    <property type="match status" value="1"/>
</dbReference>
<dbReference type="SUPFAM" id="SSF56954">
    <property type="entry name" value="Outer membrane efflux proteins (OEP)"/>
    <property type="match status" value="1"/>
</dbReference>
<dbReference type="Proteomes" id="UP000293162">
    <property type="component" value="Unassembled WGS sequence"/>
</dbReference>
<name>A0A4Q5LWV6_9BACT</name>